<gene>
    <name evidence="2" type="ORF">SLS58_002832</name>
</gene>
<organism evidence="2 3">
    <name type="scientific">Diplodia intermedia</name>
    <dbReference type="NCBI Taxonomy" id="856260"/>
    <lineage>
        <taxon>Eukaryota</taxon>
        <taxon>Fungi</taxon>
        <taxon>Dikarya</taxon>
        <taxon>Ascomycota</taxon>
        <taxon>Pezizomycotina</taxon>
        <taxon>Dothideomycetes</taxon>
        <taxon>Dothideomycetes incertae sedis</taxon>
        <taxon>Botryosphaeriales</taxon>
        <taxon>Botryosphaeriaceae</taxon>
        <taxon>Diplodia</taxon>
    </lineage>
</organism>
<reference evidence="2 3" key="1">
    <citation type="journal article" date="2023" name="Plant Dis.">
        <title>First Report of Diplodia intermedia Causing Canker and Dieback Diseases on Apple Trees in Canada.</title>
        <authorList>
            <person name="Ellouze W."/>
            <person name="Ilyukhin E."/>
            <person name="Sulman M."/>
            <person name="Ali S."/>
        </authorList>
    </citation>
    <scope>NUCLEOTIDE SEQUENCE [LARGE SCALE GENOMIC DNA]</scope>
    <source>
        <strain evidence="2 3">M45-28</strain>
    </source>
</reference>
<accession>A0ABR3TYJ4</accession>
<feature type="region of interest" description="Disordered" evidence="1">
    <location>
        <begin position="1"/>
        <end position="39"/>
    </location>
</feature>
<name>A0ABR3TYJ4_9PEZI</name>
<dbReference type="EMBL" id="JAKEKT020000013">
    <property type="protein sequence ID" value="KAL1647062.1"/>
    <property type="molecule type" value="Genomic_DNA"/>
</dbReference>
<evidence type="ECO:0000313" key="2">
    <source>
        <dbReference type="EMBL" id="KAL1647062.1"/>
    </source>
</evidence>
<proteinExistence type="predicted"/>
<dbReference type="Proteomes" id="UP001521184">
    <property type="component" value="Unassembled WGS sequence"/>
</dbReference>
<sequence length="87" mass="9433">MIHSEEHKQREERAEAVADGIGDEVEANGTSPAIQEAKKGRVAVAQRECRDSEESEKAESAAVSWPYLLPSVAVDDAEDEALDKPKA</sequence>
<evidence type="ECO:0000256" key="1">
    <source>
        <dbReference type="SAM" id="MobiDB-lite"/>
    </source>
</evidence>
<feature type="compositionally biased region" description="Basic and acidic residues" evidence="1">
    <location>
        <begin position="1"/>
        <end position="16"/>
    </location>
</feature>
<keyword evidence="3" id="KW-1185">Reference proteome</keyword>
<comment type="caution">
    <text evidence="2">The sequence shown here is derived from an EMBL/GenBank/DDBJ whole genome shotgun (WGS) entry which is preliminary data.</text>
</comment>
<feature type="non-terminal residue" evidence="2">
    <location>
        <position position="87"/>
    </location>
</feature>
<protein>
    <submittedName>
        <fullName evidence="2">Uncharacterized protein</fullName>
    </submittedName>
</protein>
<evidence type="ECO:0000313" key="3">
    <source>
        <dbReference type="Proteomes" id="UP001521184"/>
    </source>
</evidence>